<dbReference type="OrthoDB" id="9815592at2"/>
<keyword evidence="2 5" id="KW-0808">Transferase</keyword>
<evidence type="ECO:0000256" key="3">
    <source>
        <dbReference type="ARBA" id="ARBA00022737"/>
    </source>
</evidence>
<dbReference type="Pfam" id="PF00132">
    <property type="entry name" value="Hexapep"/>
    <property type="match status" value="1"/>
</dbReference>
<dbReference type="InterPro" id="IPR018357">
    <property type="entry name" value="Hexapep_transf_CS"/>
</dbReference>
<evidence type="ECO:0000313" key="6">
    <source>
        <dbReference type="Proteomes" id="UP000184211"/>
    </source>
</evidence>
<evidence type="ECO:0000256" key="2">
    <source>
        <dbReference type="ARBA" id="ARBA00022679"/>
    </source>
</evidence>
<organism evidence="5 6">
    <name type="scientific">Cognatishimia maritima</name>
    <dbReference type="NCBI Taxonomy" id="870908"/>
    <lineage>
        <taxon>Bacteria</taxon>
        <taxon>Pseudomonadati</taxon>
        <taxon>Pseudomonadota</taxon>
        <taxon>Alphaproteobacteria</taxon>
        <taxon>Rhodobacterales</taxon>
        <taxon>Paracoccaceae</taxon>
        <taxon>Cognatishimia</taxon>
    </lineage>
</organism>
<protein>
    <submittedName>
        <fullName evidence="5">Virginiamycin A acetyltransferase</fullName>
    </submittedName>
</protein>
<proteinExistence type="inferred from homology"/>
<dbReference type="InterPro" id="IPR011004">
    <property type="entry name" value="Trimer_LpxA-like_sf"/>
</dbReference>
<dbReference type="Proteomes" id="UP000184211">
    <property type="component" value="Unassembled WGS sequence"/>
</dbReference>
<dbReference type="Gene3D" id="2.160.10.10">
    <property type="entry name" value="Hexapeptide repeat proteins"/>
    <property type="match status" value="1"/>
</dbReference>
<comment type="similarity">
    <text evidence="1">Belongs to the transferase hexapeptide repeat family.</text>
</comment>
<keyword evidence="4" id="KW-0012">Acyltransferase</keyword>
<keyword evidence="6" id="KW-1185">Reference proteome</keyword>
<gene>
    <name evidence="5" type="ORF">SAMN04488044_1333</name>
</gene>
<dbReference type="CDD" id="cd03349">
    <property type="entry name" value="LbH_XAT"/>
    <property type="match status" value="1"/>
</dbReference>
<evidence type="ECO:0000256" key="1">
    <source>
        <dbReference type="ARBA" id="ARBA00007274"/>
    </source>
</evidence>
<dbReference type="EMBL" id="FQWM01000002">
    <property type="protein sequence ID" value="SHG80787.1"/>
    <property type="molecule type" value="Genomic_DNA"/>
</dbReference>
<dbReference type="PANTHER" id="PTHR43300:SF11">
    <property type="entry name" value="ACETYLTRANSFERASE RV3034C-RELATED"/>
    <property type="match status" value="1"/>
</dbReference>
<dbReference type="SUPFAM" id="SSF51161">
    <property type="entry name" value="Trimeric LpxA-like enzymes"/>
    <property type="match status" value="1"/>
</dbReference>
<dbReference type="InterPro" id="IPR050179">
    <property type="entry name" value="Trans_hexapeptide_repeat"/>
</dbReference>
<evidence type="ECO:0000313" key="5">
    <source>
        <dbReference type="EMBL" id="SHG80787.1"/>
    </source>
</evidence>
<accession>A0A1M5MUF1</accession>
<dbReference type="RefSeq" id="WP_072791890.1">
    <property type="nucleotide sequence ID" value="NZ_FQWM01000002.1"/>
</dbReference>
<dbReference type="GO" id="GO:0016746">
    <property type="term" value="F:acyltransferase activity"/>
    <property type="evidence" value="ECO:0007669"/>
    <property type="project" value="UniProtKB-KW"/>
</dbReference>
<dbReference type="PANTHER" id="PTHR43300">
    <property type="entry name" value="ACETYLTRANSFERASE"/>
    <property type="match status" value="1"/>
</dbReference>
<dbReference type="PROSITE" id="PS00101">
    <property type="entry name" value="HEXAPEP_TRANSFERASES"/>
    <property type="match status" value="1"/>
</dbReference>
<keyword evidence="3" id="KW-0677">Repeat</keyword>
<sequence length="217" mass="23676">MPFPSPDTFHPIKLPDGTVHKGTVFLKAALEHPRIEVGDYTYMSAHQPLIDPSDIAQRLAPYLWDFAPEKLVIGKFCQIAHGVEFITASANHRMDGLSTFPFLVFGGGWEGRASMPEPGQDTVVGHDVWLGTGAKIMPGVTIGDGVIIAAGAVVTRDVPPYSIVGGNPARVIRRRLDDADATRMQRIAWWDWPIDVITQHEVEICGTDLSALEAVGR</sequence>
<dbReference type="STRING" id="870908.SAMN04488044_1333"/>
<dbReference type="AlphaFoldDB" id="A0A1M5MUF1"/>
<evidence type="ECO:0000256" key="4">
    <source>
        <dbReference type="ARBA" id="ARBA00023315"/>
    </source>
</evidence>
<dbReference type="InterPro" id="IPR001451">
    <property type="entry name" value="Hexapep"/>
</dbReference>
<name>A0A1M5MUF1_9RHOB</name>
<reference evidence="6" key="1">
    <citation type="submission" date="2016-11" db="EMBL/GenBank/DDBJ databases">
        <authorList>
            <person name="Varghese N."/>
            <person name="Submissions S."/>
        </authorList>
    </citation>
    <scope>NUCLEOTIDE SEQUENCE [LARGE SCALE GENOMIC DNA]</scope>
    <source>
        <strain evidence="6">DSM 28223</strain>
    </source>
</reference>